<accession>A0A0E9XGF2</accession>
<dbReference type="AlphaFoldDB" id="A0A0E9XGF2"/>
<reference evidence="1" key="1">
    <citation type="submission" date="2014-11" db="EMBL/GenBank/DDBJ databases">
        <authorList>
            <person name="Amaro Gonzalez C."/>
        </authorList>
    </citation>
    <scope>NUCLEOTIDE SEQUENCE</scope>
</reference>
<name>A0A0E9XGF2_ANGAN</name>
<protein>
    <submittedName>
        <fullName evidence="1">Uncharacterized protein</fullName>
    </submittedName>
</protein>
<reference evidence="1" key="2">
    <citation type="journal article" date="2015" name="Fish Shellfish Immunol.">
        <title>Early steps in the European eel (Anguilla anguilla)-Vibrio vulnificus interaction in the gills: Role of the RtxA13 toxin.</title>
        <authorList>
            <person name="Callol A."/>
            <person name="Pajuelo D."/>
            <person name="Ebbesson L."/>
            <person name="Teles M."/>
            <person name="MacKenzie S."/>
            <person name="Amaro C."/>
        </authorList>
    </citation>
    <scope>NUCLEOTIDE SEQUENCE</scope>
</reference>
<organism evidence="1">
    <name type="scientific">Anguilla anguilla</name>
    <name type="common">European freshwater eel</name>
    <name type="synonym">Muraena anguilla</name>
    <dbReference type="NCBI Taxonomy" id="7936"/>
    <lineage>
        <taxon>Eukaryota</taxon>
        <taxon>Metazoa</taxon>
        <taxon>Chordata</taxon>
        <taxon>Craniata</taxon>
        <taxon>Vertebrata</taxon>
        <taxon>Euteleostomi</taxon>
        <taxon>Actinopterygii</taxon>
        <taxon>Neopterygii</taxon>
        <taxon>Teleostei</taxon>
        <taxon>Anguilliformes</taxon>
        <taxon>Anguillidae</taxon>
        <taxon>Anguilla</taxon>
    </lineage>
</organism>
<sequence>MTSTTTPFLVPRLPAPTSHLRPALHLSVANSLEIPLPDFYLMKDINPGRY</sequence>
<proteinExistence type="predicted"/>
<evidence type="ECO:0000313" key="1">
    <source>
        <dbReference type="EMBL" id="JAI00921.1"/>
    </source>
</evidence>
<dbReference type="EMBL" id="GBXM01007657">
    <property type="protein sequence ID" value="JAI00921.1"/>
    <property type="molecule type" value="Transcribed_RNA"/>
</dbReference>